<dbReference type="EMBL" id="DWXZ01000012">
    <property type="protein sequence ID" value="HJB36604.1"/>
    <property type="molecule type" value="Genomic_DNA"/>
</dbReference>
<gene>
    <name evidence="1" type="ORF">H9942_00870</name>
</gene>
<dbReference type="AlphaFoldDB" id="A0A9D2RYG2"/>
<sequence>MVVLLVVAVGAVAFVFWELSTVVRIVALTRHTYQTAAPGGKSPGV</sequence>
<organism evidence="1 2">
    <name type="scientific">Candidatus Acutalibacter ornithocaccae</name>
    <dbReference type="NCBI Taxonomy" id="2838416"/>
    <lineage>
        <taxon>Bacteria</taxon>
        <taxon>Bacillati</taxon>
        <taxon>Bacillota</taxon>
        <taxon>Clostridia</taxon>
        <taxon>Eubacteriales</taxon>
        <taxon>Acutalibacteraceae</taxon>
        <taxon>Acutalibacter</taxon>
    </lineage>
</organism>
<evidence type="ECO:0000313" key="2">
    <source>
        <dbReference type="Proteomes" id="UP000824214"/>
    </source>
</evidence>
<dbReference type="Proteomes" id="UP000824214">
    <property type="component" value="Unassembled WGS sequence"/>
</dbReference>
<accession>A0A9D2RYG2</accession>
<proteinExistence type="predicted"/>
<protein>
    <submittedName>
        <fullName evidence="1">Uncharacterized protein</fullName>
    </submittedName>
</protein>
<evidence type="ECO:0000313" key="1">
    <source>
        <dbReference type="EMBL" id="HJB36604.1"/>
    </source>
</evidence>
<name>A0A9D2RYG2_9FIRM</name>
<comment type="caution">
    <text evidence="1">The sequence shown here is derived from an EMBL/GenBank/DDBJ whole genome shotgun (WGS) entry which is preliminary data.</text>
</comment>
<reference evidence="1" key="1">
    <citation type="journal article" date="2021" name="PeerJ">
        <title>Extensive microbial diversity within the chicken gut microbiome revealed by metagenomics and culture.</title>
        <authorList>
            <person name="Gilroy R."/>
            <person name="Ravi A."/>
            <person name="Getino M."/>
            <person name="Pursley I."/>
            <person name="Horton D.L."/>
            <person name="Alikhan N.F."/>
            <person name="Baker D."/>
            <person name="Gharbi K."/>
            <person name="Hall N."/>
            <person name="Watson M."/>
            <person name="Adriaenssens E.M."/>
            <person name="Foster-Nyarko E."/>
            <person name="Jarju S."/>
            <person name="Secka A."/>
            <person name="Antonio M."/>
            <person name="Oren A."/>
            <person name="Chaudhuri R.R."/>
            <person name="La Ragione R."/>
            <person name="Hildebrand F."/>
            <person name="Pallen M.J."/>
        </authorList>
    </citation>
    <scope>NUCLEOTIDE SEQUENCE</scope>
    <source>
        <strain evidence="1">ChiBcolR8-3208</strain>
    </source>
</reference>
<reference evidence="1" key="2">
    <citation type="submission" date="2021-04" db="EMBL/GenBank/DDBJ databases">
        <authorList>
            <person name="Gilroy R."/>
        </authorList>
    </citation>
    <scope>NUCLEOTIDE SEQUENCE</scope>
    <source>
        <strain evidence="1">ChiBcolR8-3208</strain>
    </source>
</reference>